<feature type="domain" description="Glutamate synthase" evidence="2">
    <location>
        <begin position="171"/>
        <end position="264"/>
    </location>
</feature>
<dbReference type="GO" id="GO:0015930">
    <property type="term" value="F:glutamate synthase activity"/>
    <property type="evidence" value="ECO:0007669"/>
    <property type="project" value="InterPro"/>
</dbReference>
<dbReference type="SUPFAM" id="SSF56059">
    <property type="entry name" value="Glutathione synthetase ATP-binding domain-like"/>
    <property type="match status" value="1"/>
</dbReference>
<evidence type="ECO:0000313" key="3">
    <source>
        <dbReference type="EMBL" id="KAF9620432.1"/>
    </source>
</evidence>
<reference evidence="3 4" key="1">
    <citation type="submission" date="2020-10" db="EMBL/GenBank/DDBJ databases">
        <title>The Coptis chinensis genome and diversification of protoberbering-type alkaloids.</title>
        <authorList>
            <person name="Wang B."/>
            <person name="Shu S."/>
            <person name="Song C."/>
            <person name="Liu Y."/>
        </authorList>
    </citation>
    <scope>NUCLEOTIDE SEQUENCE [LARGE SCALE GENOMIC DNA]</scope>
    <source>
        <strain evidence="3">HL-2020</strain>
        <tissue evidence="3">Leaf</tissue>
    </source>
</reference>
<dbReference type="InterPro" id="IPR051394">
    <property type="entry name" value="Glutamate_Synthase"/>
</dbReference>
<dbReference type="PANTHER" id="PTHR43100:SF2">
    <property type="entry name" value="BNAA03G19380D PROTEIN"/>
    <property type="match status" value="1"/>
</dbReference>
<dbReference type="InterPro" id="IPR013785">
    <property type="entry name" value="Aldolase_TIM"/>
</dbReference>
<dbReference type="Gene3D" id="3.20.20.70">
    <property type="entry name" value="Aldolase class I"/>
    <property type="match status" value="1"/>
</dbReference>
<evidence type="ECO:0000259" key="2">
    <source>
        <dbReference type="Pfam" id="PF01645"/>
    </source>
</evidence>
<comment type="caution">
    <text evidence="3">The sequence shown here is derived from an EMBL/GenBank/DDBJ whole genome shotgun (WGS) entry which is preliminary data.</text>
</comment>
<evidence type="ECO:0000256" key="1">
    <source>
        <dbReference type="ARBA" id="ARBA00009716"/>
    </source>
</evidence>
<evidence type="ECO:0000313" key="4">
    <source>
        <dbReference type="Proteomes" id="UP000631114"/>
    </source>
</evidence>
<dbReference type="PANTHER" id="PTHR43100">
    <property type="entry name" value="GLUTAMATE SYNTHASE [NADPH] SMALL CHAIN"/>
    <property type="match status" value="1"/>
</dbReference>
<dbReference type="Proteomes" id="UP000631114">
    <property type="component" value="Unassembled WGS sequence"/>
</dbReference>
<sequence length="267" mass="29952">MESLSCQILLRELLIFEPFVETDEIIISSKSPSENSHHLIWKGNNRWVEITVGVIGKRGAMQSLSPNVTVKESGDILSLEEKFQGGTGINLTPPPSSIMSNEALERCKQRIELIANTLGLEGFSRIDAFVNADSGESIENLYSAALGFRKEKYFDFVFRQMCIRLKDEYHGNNPEMSKLLHKAVRQKNESAFTVYQQHLANRPVNVLRDLLEFKSDRPSIPVGKVESATSIVQRLGGMSLGAISRETHEAIAIAMNRLCGKSNSRRW</sequence>
<accession>A0A835IQF4</accession>
<proteinExistence type="inferred from homology"/>
<dbReference type="SUPFAM" id="SSF51395">
    <property type="entry name" value="FMN-linked oxidoreductases"/>
    <property type="match status" value="1"/>
</dbReference>
<keyword evidence="4" id="KW-1185">Reference proteome</keyword>
<name>A0A835IQF4_9MAGN</name>
<gene>
    <name evidence="3" type="ORF">IFM89_012609</name>
</gene>
<organism evidence="3 4">
    <name type="scientific">Coptis chinensis</name>
    <dbReference type="NCBI Taxonomy" id="261450"/>
    <lineage>
        <taxon>Eukaryota</taxon>
        <taxon>Viridiplantae</taxon>
        <taxon>Streptophyta</taxon>
        <taxon>Embryophyta</taxon>
        <taxon>Tracheophyta</taxon>
        <taxon>Spermatophyta</taxon>
        <taxon>Magnoliopsida</taxon>
        <taxon>Ranunculales</taxon>
        <taxon>Ranunculaceae</taxon>
        <taxon>Coptidoideae</taxon>
        <taxon>Coptis</taxon>
    </lineage>
</organism>
<dbReference type="Gene3D" id="3.30.470.20">
    <property type="entry name" value="ATP-grasp fold, B domain"/>
    <property type="match status" value="1"/>
</dbReference>
<dbReference type="OrthoDB" id="1937489at2759"/>
<dbReference type="GO" id="GO:0006537">
    <property type="term" value="P:glutamate biosynthetic process"/>
    <property type="evidence" value="ECO:0007669"/>
    <property type="project" value="InterPro"/>
</dbReference>
<dbReference type="AlphaFoldDB" id="A0A835IQF4"/>
<dbReference type="InterPro" id="IPR002932">
    <property type="entry name" value="Glu_synthdom"/>
</dbReference>
<comment type="similarity">
    <text evidence="1">Belongs to the glutamate synthase family.</text>
</comment>
<dbReference type="Pfam" id="PF01645">
    <property type="entry name" value="Glu_synthase"/>
    <property type="match status" value="1"/>
</dbReference>
<protein>
    <recommendedName>
        <fullName evidence="2">Glutamate synthase domain-containing protein</fullName>
    </recommendedName>
</protein>
<dbReference type="EMBL" id="JADFTS010000002">
    <property type="protein sequence ID" value="KAF9620432.1"/>
    <property type="molecule type" value="Genomic_DNA"/>
</dbReference>